<feature type="compositionally biased region" description="Polar residues" evidence="1">
    <location>
        <begin position="1"/>
        <end position="14"/>
    </location>
</feature>
<gene>
    <name evidence="2" type="ORF">CEXT_248031</name>
</gene>
<evidence type="ECO:0000256" key="1">
    <source>
        <dbReference type="SAM" id="MobiDB-lite"/>
    </source>
</evidence>
<name>A0AAV4U6E7_CAEEX</name>
<dbReference type="Proteomes" id="UP001054945">
    <property type="component" value="Unassembled WGS sequence"/>
</dbReference>
<keyword evidence="3" id="KW-1185">Reference proteome</keyword>
<reference evidence="2 3" key="1">
    <citation type="submission" date="2021-06" db="EMBL/GenBank/DDBJ databases">
        <title>Caerostris extrusa draft genome.</title>
        <authorList>
            <person name="Kono N."/>
            <person name="Arakawa K."/>
        </authorList>
    </citation>
    <scope>NUCLEOTIDE SEQUENCE [LARGE SCALE GENOMIC DNA]</scope>
</reference>
<sequence>MQSIHFISSLNNHPGHSESHLKLLPPTKTQRNDGRRSFPERVTSGKKIRNCVKVNIVTKSDSSQSESRKPHGPA</sequence>
<feature type="compositionally biased region" description="Basic and acidic residues" evidence="1">
    <location>
        <begin position="30"/>
        <end position="39"/>
    </location>
</feature>
<accession>A0AAV4U6E7</accession>
<feature type="region of interest" description="Disordered" evidence="1">
    <location>
        <begin position="1"/>
        <end position="43"/>
    </location>
</feature>
<dbReference type="EMBL" id="BPLR01012359">
    <property type="protein sequence ID" value="GIY53389.1"/>
    <property type="molecule type" value="Genomic_DNA"/>
</dbReference>
<organism evidence="2 3">
    <name type="scientific">Caerostris extrusa</name>
    <name type="common">Bark spider</name>
    <name type="synonym">Caerostris bankana</name>
    <dbReference type="NCBI Taxonomy" id="172846"/>
    <lineage>
        <taxon>Eukaryota</taxon>
        <taxon>Metazoa</taxon>
        <taxon>Ecdysozoa</taxon>
        <taxon>Arthropoda</taxon>
        <taxon>Chelicerata</taxon>
        <taxon>Arachnida</taxon>
        <taxon>Araneae</taxon>
        <taxon>Araneomorphae</taxon>
        <taxon>Entelegynae</taxon>
        <taxon>Araneoidea</taxon>
        <taxon>Araneidae</taxon>
        <taxon>Caerostris</taxon>
    </lineage>
</organism>
<proteinExistence type="predicted"/>
<evidence type="ECO:0000313" key="2">
    <source>
        <dbReference type="EMBL" id="GIY53389.1"/>
    </source>
</evidence>
<evidence type="ECO:0000313" key="3">
    <source>
        <dbReference type="Proteomes" id="UP001054945"/>
    </source>
</evidence>
<comment type="caution">
    <text evidence="2">The sequence shown here is derived from an EMBL/GenBank/DDBJ whole genome shotgun (WGS) entry which is preliminary data.</text>
</comment>
<protein>
    <submittedName>
        <fullName evidence="2">Uncharacterized protein</fullName>
    </submittedName>
</protein>
<dbReference type="AlphaFoldDB" id="A0AAV4U6E7"/>